<gene>
    <name evidence="2" type="ORF">JCM19235_6019</name>
</gene>
<evidence type="ECO:0000313" key="2">
    <source>
        <dbReference type="EMBL" id="GAL17470.1"/>
    </source>
</evidence>
<organism evidence="2 3">
    <name type="scientific">Vibrio maritimus</name>
    <dbReference type="NCBI Taxonomy" id="990268"/>
    <lineage>
        <taxon>Bacteria</taxon>
        <taxon>Pseudomonadati</taxon>
        <taxon>Pseudomonadota</taxon>
        <taxon>Gammaproteobacteria</taxon>
        <taxon>Vibrionales</taxon>
        <taxon>Vibrionaceae</taxon>
        <taxon>Vibrio</taxon>
    </lineage>
</organism>
<dbReference type="EMBL" id="BBMR01000001">
    <property type="protein sequence ID" value="GAL17470.1"/>
    <property type="molecule type" value="Genomic_DNA"/>
</dbReference>
<feature type="compositionally biased region" description="Basic and acidic residues" evidence="1">
    <location>
        <begin position="212"/>
        <end position="226"/>
    </location>
</feature>
<sequence length="246" mass="26412">MSDPNNPYEAYFRAMMDMQMEMAKSYAAMQQNGEIPPGMPMPPFMHPMGGHPFMHPHMAPHFQNGMMPPPPPPQWGYGAPPQPSQMPPQQPSEPQADASDPLFEQAQQMLEGALGEDAGMFNEILGTFGMSDKEFWKGAVVGAAAALLLSNENVRGKLMGLVSGAGDMLKTGGASVKDAAANTASSVKENVSTGSEIFRDTVAAGKQGYQESVERHKVEPAVKEVAADTPEPPESDAQEQPIIKEQ</sequence>
<feature type="compositionally biased region" description="Pro residues" evidence="1">
    <location>
        <begin position="67"/>
        <end position="91"/>
    </location>
</feature>
<feature type="region of interest" description="Disordered" evidence="1">
    <location>
        <begin position="61"/>
        <end position="98"/>
    </location>
</feature>
<dbReference type="Proteomes" id="UP000029228">
    <property type="component" value="Unassembled WGS sequence"/>
</dbReference>
<keyword evidence="3" id="KW-1185">Reference proteome</keyword>
<proteinExistence type="predicted"/>
<accession>A0A090RQ03</accession>
<dbReference type="STRING" id="990268.JCM19235_6019"/>
<comment type="caution">
    <text evidence="2">The sequence shown here is derived from an EMBL/GenBank/DDBJ whole genome shotgun (WGS) entry which is preliminary data.</text>
</comment>
<evidence type="ECO:0000256" key="1">
    <source>
        <dbReference type="SAM" id="MobiDB-lite"/>
    </source>
</evidence>
<dbReference type="AlphaFoldDB" id="A0A090RQ03"/>
<feature type="region of interest" description="Disordered" evidence="1">
    <location>
        <begin position="208"/>
        <end position="246"/>
    </location>
</feature>
<evidence type="ECO:0000313" key="3">
    <source>
        <dbReference type="Proteomes" id="UP000029228"/>
    </source>
</evidence>
<evidence type="ECO:0008006" key="4">
    <source>
        <dbReference type="Google" id="ProtNLM"/>
    </source>
</evidence>
<protein>
    <recommendedName>
        <fullName evidence="4">YtxH domain-containing protein</fullName>
    </recommendedName>
</protein>
<reference evidence="2 3" key="1">
    <citation type="submission" date="2014-09" db="EMBL/GenBank/DDBJ databases">
        <title>Vibrio maritimus JCM 19235. (C45) whole genome shotgun sequence.</title>
        <authorList>
            <person name="Sawabe T."/>
            <person name="Meirelles P."/>
            <person name="Nakanishi M."/>
            <person name="Sayaka M."/>
            <person name="Hattori M."/>
            <person name="Ohkuma M."/>
        </authorList>
    </citation>
    <scope>NUCLEOTIDE SEQUENCE [LARGE SCALE GENOMIC DNA]</scope>
    <source>
        <strain evidence="3">JCM19235</strain>
    </source>
</reference>
<reference evidence="2 3" key="2">
    <citation type="submission" date="2014-09" db="EMBL/GenBank/DDBJ databases">
        <authorList>
            <consortium name="NBRP consortium"/>
            <person name="Sawabe T."/>
            <person name="Meirelles P."/>
            <person name="Nakanishi M."/>
            <person name="Sayaka M."/>
            <person name="Hattori M."/>
            <person name="Ohkuma M."/>
        </authorList>
    </citation>
    <scope>NUCLEOTIDE SEQUENCE [LARGE SCALE GENOMIC DNA]</scope>
    <source>
        <strain evidence="3">JCM19235</strain>
    </source>
</reference>
<name>A0A090RQ03_9VIBR</name>